<dbReference type="RefSeq" id="WP_156705112.1">
    <property type="nucleotide sequence ID" value="NZ_CACRUX010000056.1"/>
</dbReference>
<name>A0A6N3D780_9FIRM</name>
<gene>
    <name evidence="2" type="ORF">VRLFYP33_01543</name>
</gene>
<dbReference type="InterPro" id="IPR021778">
    <property type="entry name" value="Se/S_carrier-like"/>
</dbReference>
<proteinExistence type="predicted"/>
<protein>
    <recommendedName>
        <fullName evidence="1">Putative Se/S carrier protein-like domain-containing protein</fullName>
    </recommendedName>
</protein>
<feature type="domain" description="Putative Se/S carrier protein-like" evidence="1">
    <location>
        <begin position="4"/>
        <end position="69"/>
    </location>
</feature>
<reference evidence="2" key="1">
    <citation type="submission" date="2019-11" db="EMBL/GenBank/DDBJ databases">
        <authorList>
            <person name="Feng L."/>
        </authorList>
    </citation>
    <scope>NUCLEOTIDE SEQUENCE</scope>
    <source>
        <strain evidence="2">VrattiLFYP33</strain>
    </source>
</reference>
<accession>A0A6N3D780</accession>
<dbReference type="AlphaFoldDB" id="A0A6N3D780"/>
<evidence type="ECO:0000259" key="1">
    <source>
        <dbReference type="Pfam" id="PF11823"/>
    </source>
</evidence>
<dbReference type="Pfam" id="PF11823">
    <property type="entry name" value="Se_S_carrier"/>
    <property type="match status" value="1"/>
</dbReference>
<dbReference type="EMBL" id="CACRUX010000056">
    <property type="protein sequence ID" value="VYU24800.1"/>
    <property type="molecule type" value="Genomic_DNA"/>
</dbReference>
<evidence type="ECO:0000313" key="2">
    <source>
        <dbReference type="EMBL" id="VYU24800.1"/>
    </source>
</evidence>
<sequence length="86" mass="9746">MENLIVFTNYYFAYNAEKMLQGEGIKLQLIPTPPALHNMCGLCILCAQADLERILELLQAAHITHSGLYTYDRASKKCTKVQITQE</sequence>
<organism evidence="2">
    <name type="scientific">Veillonella ratti</name>
    <dbReference type="NCBI Taxonomy" id="103892"/>
    <lineage>
        <taxon>Bacteria</taxon>
        <taxon>Bacillati</taxon>
        <taxon>Bacillota</taxon>
        <taxon>Negativicutes</taxon>
        <taxon>Veillonellales</taxon>
        <taxon>Veillonellaceae</taxon>
        <taxon>Veillonella</taxon>
    </lineage>
</organism>